<dbReference type="PANTHER" id="PTHR12526">
    <property type="entry name" value="GLYCOSYLTRANSFERASE"/>
    <property type="match status" value="1"/>
</dbReference>
<proteinExistence type="predicted"/>
<accession>A0A9X3ERL4</accession>
<sequence>MTPLTLCMIVKFPPIQGGVSQQSYWLAHNLARAGHRIHVVTNALEAASDYRMFLPAAERRHLEGEYPGGGFVRLHASDEAGLAGNYIPYANPYVSKLAALARDVVREHACDLIWAAYLEPYGVAAALASKLTGVPYAVRHAGSDIAGLAQLPARQNLYLDVFRHASLVITAPFLRPTLERAGVPHAHMFAVPLAAYASAGFQPDGPALDVEALLDECAGERGPWPRPTRRFDPALPTIGVYGKVSEYKGMFEVVAALGELAAAGRRFNLLTLVGAHGPGPAALQQAVLRAGIAESTYALPFLPHWMVPRFIRTCTAVCFLENRFPIAIHTPQVGFEVLACGRCLIVSEEVRAKTQRRADLVDGAHALVVDDPTDVAQVRRALTRVIDDPVGAQRIGVRGREFVAGRFTAPDVSAVVTRLRRTIEEAKAMSLEGLQQTLSELYADPALRAALATDETALRGRDLDARERAAVLELARRLMPQVERFGQMLVHKRLDYFLELFGATAPHLRSHEAAVRERFAREFDFRWRPPAEDVAYFGEFLRRLLVAPWPAHLRDLVRYDECLWRAETADDAAAPPFERLLDMRIAEPPGLGATVLTPEDRVALAPGVVVERFDHPVHRLVAQGPGAPVEPAATVIAFTPRRGATAARAHVMNEELVRLATAAGDGRLVAALLDEAAARHAERPAEAVRHAALQALQLLGERHVLVRGSLRHSR</sequence>
<dbReference type="RefSeq" id="WP_267770773.1">
    <property type="nucleotide sequence ID" value="NZ_JAPNKE010000002.1"/>
</dbReference>
<dbReference type="GO" id="GO:0016757">
    <property type="term" value="F:glycosyltransferase activity"/>
    <property type="evidence" value="ECO:0007669"/>
    <property type="project" value="TreeGrafter"/>
</dbReference>
<dbReference type="Proteomes" id="UP001150924">
    <property type="component" value="Unassembled WGS sequence"/>
</dbReference>
<evidence type="ECO:0000313" key="2">
    <source>
        <dbReference type="Proteomes" id="UP001150924"/>
    </source>
</evidence>
<dbReference type="Gene3D" id="3.40.50.2000">
    <property type="entry name" value="Glycogen Phosphorylase B"/>
    <property type="match status" value="2"/>
</dbReference>
<dbReference type="PANTHER" id="PTHR12526:SF638">
    <property type="entry name" value="SPORE COAT PROTEIN SA"/>
    <property type="match status" value="1"/>
</dbReference>
<protein>
    <recommendedName>
        <fullName evidence="3">Glycosyltransferase</fullName>
    </recommendedName>
</protein>
<evidence type="ECO:0000313" key="1">
    <source>
        <dbReference type="EMBL" id="MCY1008124.1"/>
    </source>
</evidence>
<dbReference type="SUPFAM" id="SSF53756">
    <property type="entry name" value="UDP-Glycosyltransferase/glycogen phosphorylase"/>
    <property type="match status" value="1"/>
</dbReference>
<name>A0A9X3ERL4_9BACT</name>
<reference evidence="1" key="1">
    <citation type="submission" date="2022-11" db="EMBL/GenBank/DDBJ databases">
        <title>Minimal conservation of predation-associated metabolite biosynthetic gene clusters underscores biosynthetic potential of Myxococcota including descriptions for ten novel species: Archangium lansinium sp. nov., Myxococcus landrumus sp. nov., Nannocystis bai.</title>
        <authorList>
            <person name="Ahearne A."/>
            <person name="Stevens C."/>
            <person name="Phillips K."/>
        </authorList>
    </citation>
    <scope>NUCLEOTIDE SEQUENCE</scope>
    <source>
        <strain evidence="1">Na p29</strain>
    </source>
</reference>
<organism evidence="1 2">
    <name type="scientific">Nannocystis pusilla</name>
    <dbReference type="NCBI Taxonomy" id="889268"/>
    <lineage>
        <taxon>Bacteria</taxon>
        <taxon>Pseudomonadati</taxon>
        <taxon>Myxococcota</taxon>
        <taxon>Polyangia</taxon>
        <taxon>Nannocystales</taxon>
        <taxon>Nannocystaceae</taxon>
        <taxon>Nannocystis</taxon>
    </lineage>
</organism>
<gene>
    <name evidence="1" type="ORF">OV079_21705</name>
</gene>
<evidence type="ECO:0008006" key="3">
    <source>
        <dbReference type="Google" id="ProtNLM"/>
    </source>
</evidence>
<keyword evidence="2" id="KW-1185">Reference proteome</keyword>
<comment type="caution">
    <text evidence="1">The sequence shown here is derived from an EMBL/GenBank/DDBJ whole genome shotgun (WGS) entry which is preliminary data.</text>
</comment>
<dbReference type="EMBL" id="JAPNKE010000002">
    <property type="protein sequence ID" value="MCY1008124.1"/>
    <property type="molecule type" value="Genomic_DNA"/>
</dbReference>
<dbReference type="AlphaFoldDB" id="A0A9X3ERL4"/>